<sequence length="85" mass="9786">MVSKDTRSLKATPVEEYRRKIGYHDKKVVQKDVKHQKHKRDNERNFGQSLKDSWKIIATVLGVVVVTSLAVYGALLQANMNSREF</sequence>
<organism evidence="2 3">
    <name type="scientific">Hypsibius exemplaris</name>
    <name type="common">Freshwater tardigrade</name>
    <dbReference type="NCBI Taxonomy" id="2072580"/>
    <lineage>
        <taxon>Eukaryota</taxon>
        <taxon>Metazoa</taxon>
        <taxon>Ecdysozoa</taxon>
        <taxon>Tardigrada</taxon>
        <taxon>Eutardigrada</taxon>
        <taxon>Parachela</taxon>
        <taxon>Hypsibioidea</taxon>
        <taxon>Hypsibiidae</taxon>
        <taxon>Hypsibius</taxon>
    </lineage>
</organism>
<evidence type="ECO:0008006" key="4">
    <source>
        <dbReference type="Google" id="ProtNLM"/>
    </source>
</evidence>
<keyword evidence="3" id="KW-1185">Reference proteome</keyword>
<dbReference type="EMBL" id="MTYJ01000170">
    <property type="protein sequence ID" value="OQV11478.1"/>
    <property type="molecule type" value="Genomic_DNA"/>
</dbReference>
<evidence type="ECO:0000313" key="2">
    <source>
        <dbReference type="EMBL" id="OQV11478.1"/>
    </source>
</evidence>
<evidence type="ECO:0000313" key="3">
    <source>
        <dbReference type="Proteomes" id="UP000192578"/>
    </source>
</evidence>
<accession>A0A1W0W8I5</accession>
<protein>
    <recommendedName>
        <fullName evidence="4">Triple QxxK/R motif-containing protein</fullName>
    </recommendedName>
</protein>
<dbReference type="Proteomes" id="UP000192578">
    <property type="component" value="Unassembled WGS sequence"/>
</dbReference>
<reference evidence="3" key="1">
    <citation type="submission" date="2017-01" db="EMBL/GenBank/DDBJ databases">
        <title>Comparative genomics of anhydrobiosis in the tardigrade Hypsibius dujardini.</title>
        <authorList>
            <person name="Yoshida Y."/>
            <person name="Koutsovoulos G."/>
            <person name="Laetsch D."/>
            <person name="Stevens L."/>
            <person name="Kumar S."/>
            <person name="Horikawa D."/>
            <person name="Ishino K."/>
            <person name="Komine S."/>
            <person name="Tomita M."/>
            <person name="Blaxter M."/>
            <person name="Arakawa K."/>
        </authorList>
    </citation>
    <scope>NUCLEOTIDE SEQUENCE [LARGE SCALE GENOMIC DNA]</scope>
    <source>
        <strain evidence="3">Z151</strain>
    </source>
</reference>
<gene>
    <name evidence="2" type="ORF">BV898_14207</name>
</gene>
<feature type="transmembrane region" description="Helical" evidence="1">
    <location>
        <begin position="54"/>
        <end position="75"/>
    </location>
</feature>
<dbReference type="AlphaFoldDB" id="A0A1W0W8I5"/>
<keyword evidence="1" id="KW-1133">Transmembrane helix</keyword>
<comment type="caution">
    <text evidence="2">The sequence shown here is derived from an EMBL/GenBank/DDBJ whole genome shotgun (WGS) entry which is preliminary data.</text>
</comment>
<proteinExistence type="predicted"/>
<keyword evidence="1" id="KW-0812">Transmembrane</keyword>
<name>A0A1W0W8I5_HYPEX</name>
<evidence type="ECO:0000256" key="1">
    <source>
        <dbReference type="SAM" id="Phobius"/>
    </source>
</evidence>
<keyword evidence="1" id="KW-0472">Membrane</keyword>